<dbReference type="InterPro" id="IPR044996">
    <property type="entry name" value="COQ10-like"/>
</dbReference>
<protein>
    <submittedName>
        <fullName evidence="3">Coenzyme Q-binding protein COQ10</fullName>
    </submittedName>
</protein>
<dbReference type="Pfam" id="PF03364">
    <property type="entry name" value="Polyketide_cyc"/>
    <property type="match status" value="1"/>
</dbReference>
<proteinExistence type="inferred from homology"/>
<dbReference type="RefSeq" id="WP_184437286.1">
    <property type="nucleotide sequence ID" value="NZ_JACIGI010000038.1"/>
</dbReference>
<dbReference type="SUPFAM" id="SSF55961">
    <property type="entry name" value="Bet v1-like"/>
    <property type="match status" value="1"/>
</dbReference>
<evidence type="ECO:0000259" key="2">
    <source>
        <dbReference type="Pfam" id="PF03364"/>
    </source>
</evidence>
<feature type="domain" description="Coenzyme Q-binding protein COQ10 START" evidence="2">
    <location>
        <begin position="11"/>
        <end position="128"/>
    </location>
</feature>
<dbReference type="Gene3D" id="3.30.530.20">
    <property type="match status" value="1"/>
</dbReference>
<keyword evidence="4" id="KW-1185">Reference proteome</keyword>
<dbReference type="Proteomes" id="UP000555728">
    <property type="component" value="Unassembled WGS sequence"/>
</dbReference>
<gene>
    <name evidence="3" type="ORF">GGD88_003238</name>
</gene>
<dbReference type="PANTHER" id="PTHR12901">
    <property type="entry name" value="SPERM PROTEIN HOMOLOG"/>
    <property type="match status" value="1"/>
</dbReference>
<dbReference type="GO" id="GO:0045333">
    <property type="term" value="P:cellular respiration"/>
    <property type="evidence" value="ECO:0007669"/>
    <property type="project" value="InterPro"/>
</dbReference>
<dbReference type="InterPro" id="IPR023393">
    <property type="entry name" value="START-like_dom_sf"/>
</dbReference>
<accession>A0A7W6WM27</accession>
<name>A0A7W6WM27_9PROT</name>
<comment type="caution">
    <text evidence="3">The sequence shown here is derived from an EMBL/GenBank/DDBJ whole genome shotgun (WGS) entry which is preliminary data.</text>
</comment>
<comment type="similarity">
    <text evidence="1">Belongs to the ribosome association toxin RatA family.</text>
</comment>
<dbReference type="InterPro" id="IPR005031">
    <property type="entry name" value="COQ10_START"/>
</dbReference>
<evidence type="ECO:0000313" key="3">
    <source>
        <dbReference type="EMBL" id="MBB4287489.1"/>
    </source>
</evidence>
<dbReference type="PANTHER" id="PTHR12901:SF10">
    <property type="entry name" value="COENZYME Q-BINDING PROTEIN COQ10, MITOCHONDRIAL"/>
    <property type="match status" value="1"/>
</dbReference>
<evidence type="ECO:0000256" key="1">
    <source>
        <dbReference type="ARBA" id="ARBA00008918"/>
    </source>
</evidence>
<dbReference type="AlphaFoldDB" id="A0A7W6WM27"/>
<organism evidence="3 4">
    <name type="scientific">Roseospira goensis</name>
    <dbReference type="NCBI Taxonomy" id="391922"/>
    <lineage>
        <taxon>Bacteria</taxon>
        <taxon>Pseudomonadati</taxon>
        <taxon>Pseudomonadota</taxon>
        <taxon>Alphaproteobacteria</taxon>
        <taxon>Rhodospirillales</taxon>
        <taxon>Rhodospirillaceae</taxon>
        <taxon>Roseospira</taxon>
    </lineage>
</organism>
<dbReference type="GO" id="GO:0048039">
    <property type="term" value="F:ubiquinone binding"/>
    <property type="evidence" value="ECO:0007669"/>
    <property type="project" value="InterPro"/>
</dbReference>
<reference evidence="3 4" key="1">
    <citation type="submission" date="2020-08" db="EMBL/GenBank/DDBJ databases">
        <title>Genome sequencing of Purple Non-Sulfur Bacteria from various extreme environments.</title>
        <authorList>
            <person name="Mayer M."/>
        </authorList>
    </citation>
    <scope>NUCLEOTIDE SEQUENCE [LARGE SCALE GENOMIC DNA]</scope>
    <source>
        <strain evidence="3 4">JA135</strain>
    </source>
</reference>
<dbReference type="EMBL" id="JACIGI010000038">
    <property type="protein sequence ID" value="MBB4287489.1"/>
    <property type="molecule type" value="Genomic_DNA"/>
</dbReference>
<evidence type="ECO:0000313" key="4">
    <source>
        <dbReference type="Proteomes" id="UP000555728"/>
    </source>
</evidence>
<sequence>MATLRLQRDLPFPRPAVYDVIADVARYPDFMPGFKAVRTEGWDDDRLLVRQTVGAGGLTTTFLSRARFTPPQGIDIVSHERPFEVLHQTWGFAEAAHGRTRVTLEAEYAMADRVAGAVFNRVFPALLRSGLNAVGRRVATLHGRPGRRGGGRGTGRAP</sequence>